<protein>
    <submittedName>
        <fullName evidence="2">NAD(P)-binding protein</fullName>
    </submittedName>
</protein>
<feature type="domain" description="NmrA-like" evidence="1">
    <location>
        <begin position="3"/>
        <end position="254"/>
    </location>
</feature>
<dbReference type="STRING" id="1448318.A0A319EK06"/>
<keyword evidence="3" id="KW-1185">Reference proteome</keyword>
<dbReference type="Pfam" id="PF05368">
    <property type="entry name" value="NmrA"/>
    <property type="match status" value="1"/>
</dbReference>
<dbReference type="Gene3D" id="3.90.25.10">
    <property type="entry name" value="UDP-galactose 4-epimerase, domain 1"/>
    <property type="match status" value="1"/>
</dbReference>
<dbReference type="SUPFAM" id="SSF51735">
    <property type="entry name" value="NAD(P)-binding Rossmann-fold domains"/>
    <property type="match status" value="1"/>
</dbReference>
<sequence length="304" mass="32769">MLVAVLPASPKTAQETIRALLAADQLTSPVGVRAIYRDLSKAPRAFRAHAGFHAVAGDVGDATTLDLGGVDTVFAITPPRHDGSDMMQWATVASENTRVAIQRAGSVKRLVLLSSMGAEHASGTGEIRTNHIAEEILKDVVPEVIFMRCAYFMENWAAAIQTVQSEQPHFDSSITPLDYEIPMVAVTDIGKACATYLMAMDIPKHPYIVEVQGPQKYTVKDVCEAFEEAAGHAVEIRPVEKANLATFFGQFLPEASVGPFVEMTVSFLPGGFLANNAGNASSRDRVYQGRTGLVEAIGRMYRSG</sequence>
<evidence type="ECO:0000259" key="1">
    <source>
        <dbReference type="Pfam" id="PF05368"/>
    </source>
</evidence>
<dbReference type="InterPro" id="IPR008030">
    <property type="entry name" value="NmrA-like"/>
</dbReference>
<dbReference type="EMBL" id="KZ826325">
    <property type="protein sequence ID" value="PYI09741.1"/>
    <property type="molecule type" value="Genomic_DNA"/>
</dbReference>
<dbReference type="InterPro" id="IPR051604">
    <property type="entry name" value="Ergot_Alk_Oxidoreductase"/>
</dbReference>
<dbReference type="VEuPathDB" id="FungiDB:BO78DRAFT_307390"/>
<accession>A0A319EK06</accession>
<dbReference type="AlphaFoldDB" id="A0A319EK06"/>
<dbReference type="PANTHER" id="PTHR43162:SF1">
    <property type="entry name" value="PRESTALK A DIFFERENTIATION PROTEIN A"/>
    <property type="match status" value="1"/>
</dbReference>
<reference evidence="2 3" key="1">
    <citation type="submission" date="2018-02" db="EMBL/GenBank/DDBJ databases">
        <title>The genomes of Aspergillus section Nigri reveals drivers in fungal speciation.</title>
        <authorList>
            <consortium name="DOE Joint Genome Institute"/>
            <person name="Vesth T.C."/>
            <person name="Nybo J."/>
            <person name="Theobald S."/>
            <person name="Brandl J."/>
            <person name="Frisvad J.C."/>
            <person name="Nielsen K.F."/>
            <person name="Lyhne E.K."/>
            <person name="Kogle M.E."/>
            <person name="Kuo A."/>
            <person name="Riley R."/>
            <person name="Clum A."/>
            <person name="Nolan M."/>
            <person name="Lipzen A."/>
            <person name="Salamov A."/>
            <person name="Henrissat B."/>
            <person name="Wiebenga A."/>
            <person name="De vries R.P."/>
            <person name="Grigoriev I.V."/>
            <person name="Mortensen U.H."/>
            <person name="Andersen M.R."/>
            <person name="Baker S.E."/>
        </authorList>
    </citation>
    <scope>NUCLEOTIDE SEQUENCE [LARGE SCALE GENOMIC DNA]</scope>
    <source>
        <strain evidence="2 3">CBS 121057</strain>
    </source>
</reference>
<dbReference type="Proteomes" id="UP000248423">
    <property type="component" value="Unassembled WGS sequence"/>
</dbReference>
<evidence type="ECO:0000313" key="3">
    <source>
        <dbReference type="Proteomes" id="UP000248423"/>
    </source>
</evidence>
<gene>
    <name evidence="2" type="ORF">BO78DRAFT_307390</name>
</gene>
<name>A0A319EK06_ASPSB</name>
<dbReference type="Gene3D" id="3.40.50.720">
    <property type="entry name" value="NAD(P)-binding Rossmann-like Domain"/>
    <property type="match status" value="1"/>
</dbReference>
<organism evidence="2 3">
    <name type="scientific">Aspergillus sclerotiicarbonarius (strain CBS 121057 / IBT 28362)</name>
    <dbReference type="NCBI Taxonomy" id="1448318"/>
    <lineage>
        <taxon>Eukaryota</taxon>
        <taxon>Fungi</taxon>
        <taxon>Dikarya</taxon>
        <taxon>Ascomycota</taxon>
        <taxon>Pezizomycotina</taxon>
        <taxon>Eurotiomycetes</taxon>
        <taxon>Eurotiomycetidae</taxon>
        <taxon>Eurotiales</taxon>
        <taxon>Aspergillaceae</taxon>
        <taxon>Aspergillus</taxon>
        <taxon>Aspergillus subgen. Circumdati</taxon>
    </lineage>
</organism>
<proteinExistence type="predicted"/>
<evidence type="ECO:0000313" key="2">
    <source>
        <dbReference type="EMBL" id="PYI09741.1"/>
    </source>
</evidence>
<dbReference type="InterPro" id="IPR036291">
    <property type="entry name" value="NAD(P)-bd_dom_sf"/>
</dbReference>
<dbReference type="OrthoDB" id="419598at2759"/>
<dbReference type="PANTHER" id="PTHR43162">
    <property type="match status" value="1"/>
</dbReference>